<evidence type="ECO:0000313" key="1">
    <source>
        <dbReference type="EMBL" id="PXW59992.1"/>
    </source>
</evidence>
<reference evidence="1 2" key="1">
    <citation type="submission" date="2018-05" db="EMBL/GenBank/DDBJ databases">
        <title>Genomic Encyclopedia of Type Strains, Phase IV (KMG-IV): sequencing the most valuable type-strain genomes for metagenomic binning, comparative biology and taxonomic classification.</title>
        <authorList>
            <person name="Goeker M."/>
        </authorList>
    </citation>
    <scope>NUCLEOTIDE SEQUENCE [LARGE SCALE GENOMIC DNA]</scope>
    <source>
        <strain evidence="1 2">DSM 6462</strain>
    </source>
</reference>
<sequence>MKFLVVSFDGLRPDLLSRRLTPNIGRLQSLGMTLSRHRTVYPSETRAAFPSLVTGATSNIHGMVGNKFVDRAVVPNRYIDTADADLLRRLDLTSDGRLMTAPTLGEILYRAGKSLAVLATNTPGTTRLFNHKAEDLGHVRFSGHFREACTPDALLARIEAEVGALPPAPEKGAPDFEGQVWITSAFLDVVWPTIRPDVTILSYGEPDTTSHFHGTASATTRSVIELCDAQFGRILDWWEAEGQSDGVQLVILSDHGHITAHTRVSVGCELRSAGFNPGTAPAAGVDVVIVPGQVGALYLAERSPANLDRLVEVLTERPWCGPIFTAPRNTVEGLAAGSFASSLVFADHERAPDVYFSFKADDSIDAFEMSGGTFYDNDRVPGLGVHGGLHPKELAAVGLAAGSAFRGDGLVSEVPSGICDIAPTILHLLGLAIPASMTGRVLSEVLGNAETAVAEDLRIEHETLETGLNAFRQELRRVHVAGTIYLDGATAAATSIVSQEALEVAE</sequence>
<organism evidence="1 2">
    <name type="scientific">Chelatococcus asaccharovorans</name>
    <dbReference type="NCBI Taxonomy" id="28210"/>
    <lineage>
        <taxon>Bacteria</taxon>
        <taxon>Pseudomonadati</taxon>
        <taxon>Pseudomonadota</taxon>
        <taxon>Alphaproteobacteria</taxon>
        <taxon>Hyphomicrobiales</taxon>
        <taxon>Chelatococcaceae</taxon>
        <taxon>Chelatococcus</taxon>
    </lineage>
</organism>
<dbReference type="InterPro" id="IPR017850">
    <property type="entry name" value="Alkaline_phosphatase_core_sf"/>
</dbReference>
<dbReference type="EMBL" id="QJJK01000004">
    <property type="protein sequence ID" value="PXW59992.1"/>
    <property type="molecule type" value="Genomic_DNA"/>
</dbReference>
<proteinExistence type="predicted"/>
<comment type="caution">
    <text evidence="1">The sequence shown here is derived from an EMBL/GenBank/DDBJ whole genome shotgun (WGS) entry which is preliminary data.</text>
</comment>
<dbReference type="OrthoDB" id="9779418at2"/>
<dbReference type="AlphaFoldDB" id="A0A2V3UKF7"/>
<dbReference type="Proteomes" id="UP000248021">
    <property type="component" value="Unassembled WGS sequence"/>
</dbReference>
<protein>
    <submittedName>
        <fullName evidence="1">Putative AlkP superfamily pyrophosphatase or phosphodiesterase</fullName>
    </submittedName>
</protein>
<name>A0A2V3UKF7_9HYPH</name>
<dbReference type="InterPro" id="IPR002591">
    <property type="entry name" value="Phosphodiest/P_Trfase"/>
</dbReference>
<gene>
    <name evidence="1" type="ORF">C7450_10442</name>
</gene>
<accession>A0A2V3UKF7</accession>
<dbReference type="RefSeq" id="WP_110374353.1">
    <property type="nucleotide sequence ID" value="NZ_JAHBRY010000001.1"/>
</dbReference>
<dbReference type="PANTHER" id="PTHR10151">
    <property type="entry name" value="ECTONUCLEOTIDE PYROPHOSPHATASE/PHOSPHODIESTERASE"/>
    <property type="match status" value="1"/>
</dbReference>
<dbReference type="Gene3D" id="3.40.720.10">
    <property type="entry name" value="Alkaline Phosphatase, subunit A"/>
    <property type="match status" value="2"/>
</dbReference>
<evidence type="ECO:0000313" key="2">
    <source>
        <dbReference type="Proteomes" id="UP000248021"/>
    </source>
</evidence>
<keyword evidence="2" id="KW-1185">Reference proteome</keyword>
<dbReference type="PANTHER" id="PTHR10151:SF120">
    <property type="entry name" value="BIS(5'-ADENOSYL)-TRIPHOSPHATASE"/>
    <property type="match status" value="1"/>
</dbReference>
<dbReference type="Pfam" id="PF01663">
    <property type="entry name" value="Phosphodiest"/>
    <property type="match status" value="1"/>
</dbReference>
<dbReference type="SUPFAM" id="SSF53649">
    <property type="entry name" value="Alkaline phosphatase-like"/>
    <property type="match status" value="1"/>
</dbReference>
<dbReference type="GO" id="GO:0016787">
    <property type="term" value="F:hydrolase activity"/>
    <property type="evidence" value="ECO:0007669"/>
    <property type="project" value="UniProtKB-ARBA"/>
</dbReference>